<organism evidence="2 3">
    <name type="scientific">Trichocladium antarcticum</name>
    <dbReference type="NCBI Taxonomy" id="1450529"/>
    <lineage>
        <taxon>Eukaryota</taxon>
        <taxon>Fungi</taxon>
        <taxon>Dikarya</taxon>
        <taxon>Ascomycota</taxon>
        <taxon>Pezizomycotina</taxon>
        <taxon>Sordariomycetes</taxon>
        <taxon>Sordariomycetidae</taxon>
        <taxon>Sordariales</taxon>
        <taxon>Chaetomiaceae</taxon>
        <taxon>Trichocladium</taxon>
    </lineage>
</organism>
<accession>A0AAN6UGR7</accession>
<proteinExistence type="predicted"/>
<protein>
    <submittedName>
        <fullName evidence="2">Uncharacterized protein</fullName>
    </submittedName>
</protein>
<reference evidence="2" key="1">
    <citation type="journal article" date="2023" name="Mol. Phylogenet. Evol.">
        <title>Genome-scale phylogeny and comparative genomics of the fungal order Sordariales.</title>
        <authorList>
            <person name="Hensen N."/>
            <person name="Bonometti L."/>
            <person name="Westerberg I."/>
            <person name="Brannstrom I.O."/>
            <person name="Guillou S."/>
            <person name="Cros-Aarteil S."/>
            <person name="Calhoun S."/>
            <person name="Haridas S."/>
            <person name="Kuo A."/>
            <person name="Mondo S."/>
            <person name="Pangilinan J."/>
            <person name="Riley R."/>
            <person name="LaButti K."/>
            <person name="Andreopoulos B."/>
            <person name="Lipzen A."/>
            <person name="Chen C."/>
            <person name="Yan M."/>
            <person name="Daum C."/>
            <person name="Ng V."/>
            <person name="Clum A."/>
            <person name="Steindorff A."/>
            <person name="Ohm R.A."/>
            <person name="Martin F."/>
            <person name="Silar P."/>
            <person name="Natvig D.O."/>
            <person name="Lalanne C."/>
            <person name="Gautier V."/>
            <person name="Ament-Velasquez S.L."/>
            <person name="Kruys A."/>
            <person name="Hutchinson M.I."/>
            <person name="Powell A.J."/>
            <person name="Barry K."/>
            <person name="Miller A.N."/>
            <person name="Grigoriev I.V."/>
            <person name="Debuchy R."/>
            <person name="Gladieux P."/>
            <person name="Hiltunen Thoren M."/>
            <person name="Johannesson H."/>
        </authorList>
    </citation>
    <scope>NUCLEOTIDE SEQUENCE</scope>
    <source>
        <strain evidence="2">CBS 123565</strain>
    </source>
</reference>
<dbReference type="AlphaFoldDB" id="A0AAN6UGR7"/>
<dbReference type="EMBL" id="MU853417">
    <property type="protein sequence ID" value="KAK4132615.1"/>
    <property type="molecule type" value="Genomic_DNA"/>
</dbReference>
<dbReference type="Proteomes" id="UP001304895">
    <property type="component" value="Unassembled WGS sequence"/>
</dbReference>
<evidence type="ECO:0000313" key="2">
    <source>
        <dbReference type="EMBL" id="KAK4132615.1"/>
    </source>
</evidence>
<evidence type="ECO:0000256" key="1">
    <source>
        <dbReference type="SAM" id="MobiDB-lite"/>
    </source>
</evidence>
<name>A0AAN6UGR7_9PEZI</name>
<feature type="region of interest" description="Disordered" evidence="1">
    <location>
        <begin position="167"/>
        <end position="200"/>
    </location>
</feature>
<gene>
    <name evidence="2" type="ORF">BT67DRAFT_82947</name>
</gene>
<reference evidence="2" key="2">
    <citation type="submission" date="2023-05" db="EMBL/GenBank/DDBJ databases">
        <authorList>
            <consortium name="Lawrence Berkeley National Laboratory"/>
            <person name="Steindorff A."/>
            <person name="Hensen N."/>
            <person name="Bonometti L."/>
            <person name="Westerberg I."/>
            <person name="Brannstrom I.O."/>
            <person name="Guillou S."/>
            <person name="Cros-Aarteil S."/>
            <person name="Calhoun S."/>
            <person name="Haridas S."/>
            <person name="Kuo A."/>
            <person name="Mondo S."/>
            <person name="Pangilinan J."/>
            <person name="Riley R."/>
            <person name="Labutti K."/>
            <person name="Andreopoulos B."/>
            <person name="Lipzen A."/>
            <person name="Chen C."/>
            <person name="Yanf M."/>
            <person name="Daum C."/>
            <person name="Ng V."/>
            <person name="Clum A."/>
            <person name="Ohm R."/>
            <person name="Martin F."/>
            <person name="Silar P."/>
            <person name="Natvig D."/>
            <person name="Lalanne C."/>
            <person name="Gautier V."/>
            <person name="Ament-Velasquez S.L."/>
            <person name="Kruys A."/>
            <person name="Hutchinson M.I."/>
            <person name="Powell A.J."/>
            <person name="Barry K."/>
            <person name="Miller A.N."/>
            <person name="Grigoriev I.V."/>
            <person name="Debuchy R."/>
            <person name="Gladieux P."/>
            <person name="Thoren M.H."/>
            <person name="Johannesson H."/>
        </authorList>
    </citation>
    <scope>NUCLEOTIDE SEQUENCE</scope>
    <source>
        <strain evidence="2">CBS 123565</strain>
    </source>
</reference>
<keyword evidence="3" id="KW-1185">Reference proteome</keyword>
<evidence type="ECO:0000313" key="3">
    <source>
        <dbReference type="Proteomes" id="UP001304895"/>
    </source>
</evidence>
<comment type="caution">
    <text evidence="2">The sequence shown here is derived from an EMBL/GenBank/DDBJ whole genome shotgun (WGS) entry which is preliminary data.</text>
</comment>
<sequence>MDGTPCHVMLTFTVSRLPEEAANLRQWSAGLPDSGRGRWRRGGVGVDVKEGLEDGGVWQVHGWAWRLALWVSLVRLDSAAKQLTPCQLIRALPLPVGLRLLHLVDRKLSITYLSYRIVGAAAVLVRCSPLMPKTARLHLSTTVPVVRYTMAEALDLADRRNHRQRTQAWAVRDRHTHTPAQEPPSTLAASTRPPATCSSSGRAAARLARLTARGLHFLHDLHAAISLSPLPSPPPPGHCFCKPSRSCILHVAGGVESAGWPCLRESTSPQARTPQPPFFHLHIPQRDALPRLSQDRLRGVLRQLPHRVGHEGRWPSPHGAP</sequence>